<keyword evidence="8" id="KW-0665">Pyrimidine biosynthesis</keyword>
<sequence>MSEIRSAFAARVAAVGDRSPHVRAHARIPVLLDALRRRDRLDLDLYWVPTAEVTDDSSLAGFDGIWLTPGSPYRSEAGALTAVRVARERGVPFLGTCGGFQHALLEYARDVCGLSGAVHGENSPEAAGELLIAPLACSLAGHEGAVRFTPGSLAERVIGERRSVERYQCSYGVNPSYLDVLRAHGLRLSGFDDAGDVRVAELPEHPFFLGTLFQPELAGDGSVAHPIVRAFATAAAAHAGRHDPAVTI</sequence>
<evidence type="ECO:0000256" key="7">
    <source>
        <dbReference type="ARBA" id="ARBA00022962"/>
    </source>
</evidence>
<gene>
    <name evidence="11" type="ORF">Pen02_81310</name>
</gene>
<dbReference type="Proteomes" id="UP000646749">
    <property type="component" value="Unassembled WGS sequence"/>
</dbReference>
<keyword evidence="7" id="KW-0315">Glutamine amidotransferase</keyword>
<keyword evidence="5" id="KW-0547">Nucleotide-binding</keyword>
<dbReference type="PANTHER" id="PTHR11550:SF0">
    <property type="entry name" value="CTP SYNTHASE-RELATED"/>
    <property type="match status" value="1"/>
</dbReference>
<dbReference type="SUPFAM" id="SSF52317">
    <property type="entry name" value="Class I glutamine amidotransferase-like"/>
    <property type="match status" value="1"/>
</dbReference>
<reference evidence="11 12" key="1">
    <citation type="submission" date="2021-01" db="EMBL/GenBank/DDBJ databases">
        <title>Whole genome shotgun sequence of Plantactinospora endophytica NBRC 110450.</title>
        <authorList>
            <person name="Komaki H."/>
            <person name="Tamura T."/>
        </authorList>
    </citation>
    <scope>NUCLEOTIDE SEQUENCE [LARGE SCALE GENOMIC DNA]</scope>
    <source>
        <strain evidence="11 12">NBRC 110450</strain>
    </source>
</reference>
<evidence type="ECO:0000256" key="8">
    <source>
        <dbReference type="ARBA" id="ARBA00022975"/>
    </source>
</evidence>
<dbReference type="PANTHER" id="PTHR11550">
    <property type="entry name" value="CTP SYNTHASE"/>
    <property type="match status" value="1"/>
</dbReference>
<name>A0ABQ4EEQ1_9ACTN</name>
<evidence type="ECO:0000313" key="12">
    <source>
        <dbReference type="Proteomes" id="UP000646749"/>
    </source>
</evidence>
<dbReference type="Pfam" id="PF00117">
    <property type="entry name" value="GATase"/>
    <property type="match status" value="1"/>
</dbReference>
<organism evidence="11 12">
    <name type="scientific">Plantactinospora endophytica</name>
    <dbReference type="NCBI Taxonomy" id="673535"/>
    <lineage>
        <taxon>Bacteria</taxon>
        <taxon>Bacillati</taxon>
        <taxon>Actinomycetota</taxon>
        <taxon>Actinomycetes</taxon>
        <taxon>Micromonosporales</taxon>
        <taxon>Micromonosporaceae</taxon>
        <taxon>Plantactinospora</taxon>
    </lineage>
</organism>
<dbReference type="EMBL" id="BONW01000053">
    <property type="protein sequence ID" value="GIG93195.1"/>
    <property type="molecule type" value="Genomic_DNA"/>
</dbReference>
<dbReference type="EC" id="6.3.4.2" evidence="3"/>
<evidence type="ECO:0000256" key="6">
    <source>
        <dbReference type="ARBA" id="ARBA00022840"/>
    </source>
</evidence>
<evidence type="ECO:0000256" key="2">
    <source>
        <dbReference type="ARBA" id="ARBA00007533"/>
    </source>
</evidence>
<dbReference type="Gene3D" id="3.40.50.880">
    <property type="match status" value="1"/>
</dbReference>
<proteinExistence type="inferred from homology"/>
<feature type="domain" description="Glutamine amidotransferase" evidence="10">
    <location>
        <begin position="32"/>
        <end position="124"/>
    </location>
</feature>
<comment type="caution">
    <text evidence="11">The sequence shown here is derived from an EMBL/GenBank/DDBJ whole genome shotgun (WGS) entry which is preliminary data.</text>
</comment>
<comment type="similarity">
    <text evidence="2">Belongs to the CTP synthase family.</text>
</comment>
<evidence type="ECO:0000256" key="3">
    <source>
        <dbReference type="ARBA" id="ARBA00012291"/>
    </source>
</evidence>
<accession>A0ABQ4EEQ1</accession>
<dbReference type="InterPro" id="IPR017926">
    <property type="entry name" value="GATASE"/>
</dbReference>
<dbReference type="NCBIfam" id="NF004836">
    <property type="entry name" value="PRK06186.1"/>
    <property type="match status" value="1"/>
</dbReference>
<evidence type="ECO:0000256" key="9">
    <source>
        <dbReference type="ARBA" id="ARBA00047781"/>
    </source>
</evidence>
<dbReference type="InterPro" id="IPR029062">
    <property type="entry name" value="Class_I_gatase-like"/>
</dbReference>
<evidence type="ECO:0000313" key="11">
    <source>
        <dbReference type="EMBL" id="GIG93195.1"/>
    </source>
</evidence>
<keyword evidence="12" id="KW-1185">Reference proteome</keyword>
<keyword evidence="6" id="KW-0067">ATP-binding</keyword>
<comment type="pathway">
    <text evidence="1">Pyrimidine metabolism; CTP biosynthesis via de novo pathway; CTP from UDP: step 2/2.</text>
</comment>
<evidence type="ECO:0000256" key="4">
    <source>
        <dbReference type="ARBA" id="ARBA00022598"/>
    </source>
</evidence>
<keyword evidence="4" id="KW-0436">Ligase</keyword>
<protein>
    <recommendedName>
        <fullName evidence="3">CTP synthase (glutamine hydrolyzing)</fullName>
        <ecNumber evidence="3">6.3.4.2</ecNumber>
    </recommendedName>
</protein>
<dbReference type="RefSeq" id="WP_203871491.1">
    <property type="nucleotide sequence ID" value="NZ_BONW01000053.1"/>
</dbReference>
<evidence type="ECO:0000256" key="5">
    <source>
        <dbReference type="ARBA" id="ARBA00022741"/>
    </source>
</evidence>
<dbReference type="PROSITE" id="PS51273">
    <property type="entry name" value="GATASE_TYPE_1"/>
    <property type="match status" value="1"/>
</dbReference>
<dbReference type="InterPro" id="IPR004468">
    <property type="entry name" value="CTP_synthase"/>
</dbReference>
<comment type="catalytic activity">
    <reaction evidence="9">
        <text>UTP + L-glutamine + ATP + H2O = CTP + L-glutamate + ADP + phosphate + 2 H(+)</text>
        <dbReference type="Rhea" id="RHEA:26426"/>
        <dbReference type="ChEBI" id="CHEBI:15377"/>
        <dbReference type="ChEBI" id="CHEBI:15378"/>
        <dbReference type="ChEBI" id="CHEBI:29985"/>
        <dbReference type="ChEBI" id="CHEBI:30616"/>
        <dbReference type="ChEBI" id="CHEBI:37563"/>
        <dbReference type="ChEBI" id="CHEBI:43474"/>
        <dbReference type="ChEBI" id="CHEBI:46398"/>
        <dbReference type="ChEBI" id="CHEBI:58359"/>
        <dbReference type="ChEBI" id="CHEBI:456216"/>
        <dbReference type="EC" id="6.3.4.2"/>
    </reaction>
</comment>
<evidence type="ECO:0000256" key="1">
    <source>
        <dbReference type="ARBA" id="ARBA00005171"/>
    </source>
</evidence>
<evidence type="ECO:0000259" key="10">
    <source>
        <dbReference type="Pfam" id="PF00117"/>
    </source>
</evidence>